<organism evidence="2 3">
    <name type="scientific">Puccinia striiformis</name>
    <dbReference type="NCBI Taxonomy" id="27350"/>
    <lineage>
        <taxon>Eukaryota</taxon>
        <taxon>Fungi</taxon>
        <taxon>Dikarya</taxon>
        <taxon>Basidiomycota</taxon>
        <taxon>Pucciniomycotina</taxon>
        <taxon>Pucciniomycetes</taxon>
        <taxon>Pucciniales</taxon>
        <taxon>Pucciniaceae</taxon>
        <taxon>Puccinia</taxon>
    </lineage>
</organism>
<comment type="caution">
    <text evidence="2">The sequence shown here is derived from an EMBL/GenBank/DDBJ whole genome shotgun (WGS) entry which is preliminary data.</text>
</comment>
<dbReference type="AlphaFoldDB" id="A0A2S4V175"/>
<dbReference type="EMBL" id="PKSL01000128">
    <property type="protein sequence ID" value="POW03264.1"/>
    <property type="molecule type" value="Genomic_DNA"/>
</dbReference>
<reference evidence="2" key="1">
    <citation type="submission" date="2017-12" db="EMBL/GenBank/DDBJ databases">
        <title>Gene loss provides genomic basis for host adaptation in cereal stripe rust fungi.</title>
        <authorList>
            <person name="Xia C."/>
        </authorList>
    </citation>
    <scope>NUCLEOTIDE SEQUENCE [LARGE SCALE GENOMIC DNA]</scope>
    <source>
        <strain evidence="2">93-210</strain>
    </source>
</reference>
<proteinExistence type="predicted"/>
<evidence type="ECO:0000313" key="2">
    <source>
        <dbReference type="EMBL" id="POW03264.1"/>
    </source>
</evidence>
<protein>
    <submittedName>
        <fullName evidence="2">Uncharacterized protein</fullName>
    </submittedName>
</protein>
<feature type="compositionally biased region" description="Basic and acidic residues" evidence="1">
    <location>
        <begin position="242"/>
        <end position="255"/>
    </location>
</feature>
<sequence>MYCVLEGTYSVRRVPMGFHYRPDPFPKARPDVPRLIASKAVARPTDARHPASPDVPEAFGAPEAFGTVSTAPRTVGKEFTIVKDVVQHGARKRVAKPLPHRELIIACPLNFIVYSSQTSKTKYKTQTPSHGHKDVRADKILHGTGGQPLQIESDFAKVCKRLKTETMPIQASASSIWLANAISYMEFSRGENKPAVCTIRRRIPVTGLTDVTSGNSRSRQLFQCLTRGAPGGLTPGSTTSTDRPRSVPIRQERRFGPGSKLEGSKPARAASLGLLHEHPGTSQSLP</sequence>
<dbReference type="Proteomes" id="UP000239156">
    <property type="component" value="Unassembled WGS sequence"/>
</dbReference>
<gene>
    <name evidence="2" type="ORF">PSTT_11209</name>
</gene>
<dbReference type="VEuPathDB" id="FungiDB:PSHT_10186"/>
<name>A0A2S4V175_9BASI</name>
<keyword evidence="3" id="KW-1185">Reference proteome</keyword>
<evidence type="ECO:0000256" key="1">
    <source>
        <dbReference type="SAM" id="MobiDB-lite"/>
    </source>
</evidence>
<evidence type="ECO:0000313" key="3">
    <source>
        <dbReference type="Proteomes" id="UP000239156"/>
    </source>
</evidence>
<feature type="region of interest" description="Disordered" evidence="1">
    <location>
        <begin position="226"/>
        <end position="286"/>
    </location>
</feature>
<dbReference type="VEuPathDB" id="FungiDB:PSTT_11209"/>
<accession>A0A2S4V175</accession>